<feature type="compositionally biased region" description="Low complexity" evidence="1">
    <location>
        <begin position="94"/>
        <end position="105"/>
    </location>
</feature>
<reference evidence="2 3" key="1">
    <citation type="submission" date="2016-07" db="EMBL/GenBank/DDBJ databases">
        <title>Pervasive Adenine N6-methylation of Active Genes in Fungi.</title>
        <authorList>
            <consortium name="DOE Joint Genome Institute"/>
            <person name="Mondo S.J."/>
            <person name="Dannebaum R.O."/>
            <person name="Kuo R.C."/>
            <person name="Labutti K."/>
            <person name="Haridas S."/>
            <person name="Kuo A."/>
            <person name="Salamov A."/>
            <person name="Ahrendt S.R."/>
            <person name="Lipzen A."/>
            <person name="Sullivan W."/>
            <person name="Andreopoulos W.B."/>
            <person name="Clum A."/>
            <person name="Lindquist E."/>
            <person name="Daum C."/>
            <person name="Ramamoorthy G.K."/>
            <person name="Gryganskyi A."/>
            <person name="Culley D."/>
            <person name="Magnuson J.K."/>
            <person name="James T.Y."/>
            <person name="O'Malley M.A."/>
            <person name="Stajich J.E."/>
            <person name="Spatafora J.W."/>
            <person name="Visel A."/>
            <person name="Grigoriev I.V."/>
        </authorList>
    </citation>
    <scope>NUCLEOTIDE SEQUENCE [LARGE SCALE GENOMIC DNA]</scope>
    <source>
        <strain evidence="2 3">CBS 129021</strain>
    </source>
</reference>
<dbReference type="Proteomes" id="UP000193689">
    <property type="component" value="Unassembled WGS sequence"/>
</dbReference>
<evidence type="ECO:0000313" key="2">
    <source>
        <dbReference type="EMBL" id="ORY59114.1"/>
    </source>
</evidence>
<gene>
    <name evidence="2" type="ORF">BCR38DRAFT_412830</name>
</gene>
<dbReference type="InParanoid" id="A0A1Y2DJ08"/>
<protein>
    <submittedName>
        <fullName evidence="2">Uncharacterized protein</fullName>
    </submittedName>
</protein>
<evidence type="ECO:0000256" key="1">
    <source>
        <dbReference type="SAM" id="MobiDB-lite"/>
    </source>
</evidence>
<keyword evidence="3" id="KW-1185">Reference proteome</keyword>
<name>A0A1Y2DJ08_9PEZI</name>
<feature type="region of interest" description="Disordered" evidence="1">
    <location>
        <begin position="94"/>
        <end position="131"/>
    </location>
</feature>
<comment type="caution">
    <text evidence="2">The sequence shown here is derived from an EMBL/GenBank/DDBJ whole genome shotgun (WGS) entry which is preliminary data.</text>
</comment>
<accession>A0A1Y2DJ08</accession>
<proteinExistence type="predicted"/>
<evidence type="ECO:0000313" key="3">
    <source>
        <dbReference type="Proteomes" id="UP000193689"/>
    </source>
</evidence>
<organism evidence="2 3">
    <name type="scientific">Pseudomassariella vexata</name>
    <dbReference type="NCBI Taxonomy" id="1141098"/>
    <lineage>
        <taxon>Eukaryota</taxon>
        <taxon>Fungi</taxon>
        <taxon>Dikarya</taxon>
        <taxon>Ascomycota</taxon>
        <taxon>Pezizomycotina</taxon>
        <taxon>Sordariomycetes</taxon>
        <taxon>Xylariomycetidae</taxon>
        <taxon>Amphisphaeriales</taxon>
        <taxon>Pseudomassariaceae</taxon>
        <taxon>Pseudomassariella</taxon>
    </lineage>
</organism>
<dbReference type="EMBL" id="MCFJ01000014">
    <property type="protein sequence ID" value="ORY59114.1"/>
    <property type="molecule type" value="Genomic_DNA"/>
</dbReference>
<dbReference type="RefSeq" id="XP_040711808.1">
    <property type="nucleotide sequence ID" value="XM_040858747.1"/>
</dbReference>
<sequence length="161" mass="16936">MDQQLGGLIDFSRNAKGYLVAHIDGMEFPQSGGPDAAPATRILLQDFTSTDGQYGTVRHLMTVATPGPTTESSVNSLLLRAALVATSATMYASAAAPPTSTHPSIPARPSPPPRLTKRSSATSASGDSGWDAYESIPNRNVGCTVLHCRNIVTVAHFNPMK</sequence>
<dbReference type="GeneID" id="63774959"/>
<dbReference type="AlphaFoldDB" id="A0A1Y2DJ08"/>